<protein>
    <submittedName>
        <fullName evidence="1">Uncharacterized protein</fullName>
    </submittedName>
</protein>
<evidence type="ECO:0000313" key="1">
    <source>
        <dbReference type="EMBL" id="CAB3998142.1"/>
    </source>
</evidence>
<name>A0A7D9I0B1_PARCT</name>
<dbReference type="EMBL" id="CACRXK020003280">
    <property type="protein sequence ID" value="CAB3998142.1"/>
    <property type="molecule type" value="Genomic_DNA"/>
</dbReference>
<gene>
    <name evidence="1" type="ORF">PACLA_8A003911</name>
</gene>
<dbReference type="AlphaFoldDB" id="A0A7D9I0B1"/>
<comment type="caution">
    <text evidence="1">The sequence shown here is derived from an EMBL/GenBank/DDBJ whole genome shotgun (WGS) entry which is preliminary data.</text>
</comment>
<evidence type="ECO:0000313" key="2">
    <source>
        <dbReference type="Proteomes" id="UP001152795"/>
    </source>
</evidence>
<keyword evidence="2" id="KW-1185">Reference proteome</keyword>
<sequence length="98" mass="11063">MASKGFLFVCIFVAVLHACAAKPWSSQSKRHFILHELRMKRTCDKFLRGCASVEDCESPTCSMKLACQLDVARGEKVCSPSAKDLTGFFRREYLGQPW</sequence>
<reference evidence="1" key="1">
    <citation type="submission" date="2020-04" db="EMBL/GenBank/DDBJ databases">
        <authorList>
            <person name="Alioto T."/>
            <person name="Alioto T."/>
            <person name="Gomez Garrido J."/>
        </authorList>
    </citation>
    <scope>NUCLEOTIDE SEQUENCE</scope>
    <source>
        <strain evidence="1">A484AB</strain>
    </source>
</reference>
<proteinExistence type="predicted"/>
<accession>A0A7D9I0B1</accession>
<dbReference type="Proteomes" id="UP001152795">
    <property type="component" value="Unassembled WGS sequence"/>
</dbReference>
<organism evidence="1 2">
    <name type="scientific">Paramuricea clavata</name>
    <name type="common">Red gorgonian</name>
    <name type="synonym">Violescent sea-whip</name>
    <dbReference type="NCBI Taxonomy" id="317549"/>
    <lineage>
        <taxon>Eukaryota</taxon>
        <taxon>Metazoa</taxon>
        <taxon>Cnidaria</taxon>
        <taxon>Anthozoa</taxon>
        <taxon>Octocorallia</taxon>
        <taxon>Malacalcyonacea</taxon>
        <taxon>Plexauridae</taxon>
        <taxon>Paramuricea</taxon>
    </lineage>
</organism>